<evidence type="ECO:0000313" key="2">
    <source>
        <dbReference type="Proteomes" id="UP000037035"/>
    </source>
</evidence>
<reference evidence="1 2" key="1">
    <citation type="submission" date="2015-08" db="EMBL/GenBank/DDBJ databases">
        <title>Next Generation Sequencing and Analysis of the Genome of Puccinia sorghi L Schw, the Causal Agent of Maize Common Rust.</title>
        <authorList>
            <person name="Rochi L."/>
            <person name="Burguener G."/>
            <person name="Darino M."/>
            <person name="Turjanski A."/>
            <person name="Kreff E."/>
            <person name="Dieguez M.J."/>
            <person name="Sacco F."/>
        </authorList>
    </citation>
    <scope>NUCLEOTIDE SEQUENCE [LARGE SCALE GENOMIC DNA]</scope>
    <source>
        <strain evidence="1 2">RO10H11247</strain>
    </source>
</reference>
<sequence length="55" mass="6274">MDQAVKANPLVSADRTPEFSLTADYCQLHCLETSIIPQGLELGWHSQLDWDLLRF</sequence>
<dbReference type="AlphaFoldDB" id="A0A0L6V3D8"/>
<name>A0A0L6V3D8_9BASI</name>
<proteinExistence type="predicted"/>
<comment type="caution">
    <text evidence="1">The sequence shown here is derived from an EMBL/GenBank/DDBJ whole genome shotgun (WGS) entry which is preliminary data.</text>
</comment>
<keyword evidence="2" id="KW-1185">Reference proteome</keyword>
<evidence type="ECO:0000313" key="1">
    <source>
        <dbReference type="EMBL" id="KNZ55032.1"/>
    </source>
</evidence>
<dbReference type="EMBL" id="LAVV01007710">
    <property type="protein sequence ID" value="KNZ55032.1"/>
    <property type="molecule type" value="Genomic_DNA"/>
</dbReference>
<protein>
    <submittedName>
        <fullName evidence="1">Uncharacterized protein</fullName>
    </submittedName>
</protein>
<organism evidence="1 2">
    <name type="scientific">Puccinia sorghi</name>
    <dbReference type="NCBI Taxonomy" id="27349"/>
    <lineage>
        <taxon>Eukaryota</taxon>
        <taxon>Fungi</taxon>
        <taxon>Dikarya</taxon>
        <taxon>Basidiomycota</taxon>
        <taxon>Pucciniomycotina</taxon>
        <taxon>Pucciniomycetes</taxon>
        <taxon>Pucciniales</taxon>
        <taxon>Pucciniaceae</taxon>
        <taxon>Puccinia</taxon>
    </lineage>
</organism>
<dbReference type="Proteomes" id="UP000037035">
    <property type="component" value="Unassembled WGS sequence"/>
</dbReference>
<dbReference type="OrthoDB" id="128308at2759"/>
<gene>
    <name evidence="1" type="ORF">VP01_2788g3</name>
</gene>
<dbReference type="VEuPathDB" id="FungiDB:VP01_2788g3"/>
<accession>A0A0L6V3D8</accession>